<dbReference type="Proteomes" id="UP000790709">
    <property type="component" value="Unassembled WGS sequence"/>
</dbReference>
<reference evidence="1" key="1">
    <citation type="journal article" date="2021" name="New Phytol.">
        <title>Evolutionary innovations through gain and loss of genes in the ectomycorrhizal Boletales.</title>
        <authorList>
            <person name="Wu G."/>
            <person name="Miyauchi S."/>
            <person name="Morin E."/>
            <person name="Kuo A."/>
            <person name="Drula E."/>
            <person name="Varga T."/>
            <person name="Kohler A."/>
            <person name="Feng B."/>
            <person name="Cao Y."/>
            <person name="Lipzen A."/>
            <person name="Daum C."/>
            <person name="Hundley H."/>
            <person name="Pangilinan J."/>
            <person name="Johnson J."/>
            <person name="Barry K."/>
            <person name="LaButti K."/>
            <person name="Ng V."/>
            <person name="Ahrendt S."/>
            <person name="Min B."/>
            <person name="Choi I.G."/>
            <person name="Park H."/>
            <person name="Plett J.M."/>
            <person name="Magnuson J."/>
            <person name="Spatafora J.W."/>
            <person name="Nagy L.G."/>
            <person name="Henrissat B."/>
            <person name="Grigoriev I.V."/>
            <person name="Yang Z.L."/>
            <person name="Xu J."/>
            <person name="Martin F.M."/>
        </authorList>
    </citation>
    <scope>NUCLEOTIDE SEQUENCE</scope>
    <source>
        <strain evidence="1">KUC20120723A-06</strain>
    </source>
</reference>
<gene>
    <name evidence="1" type="ORF">BV22DRAFT_1022186</name>
</gene>
<organism evidence="1 2">
    <name type="scientific">Leucogyrophana mollusca</name>
    <dbReference type="NCBI Taxonomy" id="85980"/>
    <lineage>
        <taxon>Eukaryota</taxon>
        <taxon>Fungi</taxon>
        <taxon>Dikarya</taxon>
        <taxon>Basidiomycota</taxon>
        <taxon>Agaricomycotina</taxon>
        <taxon>Agaricomycetes</taxon>
        <taxon>Agaricomycetidae</taxon>
        <taxon>Boletales</taxon>
        <taxon>Boletales incertae sedis</taxon>
        <taxon>Leucogyrophana</taxon>
    </lineage>
</organism>
<comment type="caution">
    <text evidence="1">The sequence shown here is derived from an EMBL/GenBank/DDBJ whole genome shotgun (WGS) entry which is preliminary data.</text>
</comment>
<keyword evidence="2" id="KW-1185">Reference proteome</keyword>
<dbReference type="EMBL" id="MU266621">
    <property type="protein sequence ID" value="KAH7919891.1"/>
    <property type="molecule type" value="Genomic_DNA"/>
</dbReference>
<proteinExistence type="predicted"/>
<accession>A0ACB8B3U7</accession>
<name>A0ACB8B3U7_9AGAM</name>
<evidence type="ECO:0000313" key="1">
    <source>
        <dbReference type="EMBL" id="KAH7919891.1"/>
    </source>
</evidence>
<evidence type="ECO:0000313" key="2">
    <source>
        <dbReference type="Proteomes" id="UP000790709"/>
    </source>
</evidence>
<protein>
    <submittedName>
        <fullName evidence="1">Uncharacterized protein</fullName>
    </submittedName>
</protein>
<sequence length="290" mass="32630">MSLFTLKRTIPYHLHTLYLFTQSDISTTIIPVTLFAIVAAPIYNLARIVHVVFWIWVHLLQFNIANQIVDPEEDAKNKVTRPIPAGRITLQTATRLRWILLPVYFTYSALYSAQVLGASVAITVLTMVYHEGHAHAHWFSKNVVTAVAYGTFEFGATLVAGCDYSRIEPTGLLSVVISTAIQATTLQAQDFKDVDGDHLIGRTTIPIVFPTLSRPSMLIGLILWSVYLVMTWKLDLACSVAFIGLSALIGARFVLYKERQEDKVSCKLYSLWSSVVYLLPAYWRYFHAQA</sequence>